<evidence type="ECO:0000313" key="2">
    <source>
        <dbReference type="Proteomes" id="UP000790347"/>
    </source>
</evidence>
<evidence type="ECO:0000313" key="1">
    <source>
        <dbReference type="EMBL" id="KAH9526753.1"/>
    </source>
</evidence>
<reference evidence="1" key="1">
    <citation type="submission" date="2013-05" db="EMBL/GenBank/DDBJ databases">
        <authorList>
            <person name="Yim A.K.Y."/>
            <person name="Chan T.F."/>
            <person name="Ji K.M."/>
            <person name="Liu X.Y."/>
            <person name="Zhou J.W."/>
            <person name="Li R.Q."/>
            <person name="Yang K.Y."/>
            <person name="Li J."/>
            <person name="Li M."/>
            <person name="Law P.T.W."/>
            <person name="Wu Y.L."/>
            <person name="Cai Z.L."/>
            <person name="Qin H."/>
            <person name="Bao Y."/>
            <person name="Leung R.K.K."/>
            <person name="Ng P.K.S."/>
            <person name="Zou J."/>
            <person name="Zhong X.J."/>
            <person name="Ran P.X."/>
            <person name="Zhong N.S."/>
            <person name="Liu Z.G."/>
            <person name="Tsui S.K.W."/>
        </authorList>
    </citation>
    <scope>NUCLEOTIDE SEQUENCE</scope>
    <source>
        <strain evidence="1">Derf</strain>
        <tissue evidence="1">Whole organism</tissue>
    </source>
</reference>
<dbReference type="Proteomes" id="UP000790347">
    <property type="component" value="Unassembled WGS sequence"/>
</dbReference>
<name>A0A922I9M7_DERFA</name>
<dbReference type="EMBL" id="ASGP02000001">
    <property type="protein sequence ID" value="KAH9526753.1"/>
    <property type="molecule type" value="Genomic_DNA"/>
</dbReference>
<reference evidence="1" key="2">
    <citation type="journal article" date="2022" name="Res Sq">
        <title>Comparative Genomics Reveals Insights into the Divergent Evolution of Astigmatic Mites and Household Pest Adaptations.</title>
        <authorList>
            <person name="Xiong Q."/>
            <person name="Wan A.T.-Y."/>
            <person name="Liu X.-Y."/>
            <person name="Fung C.S.-H."/>
            <person name="Xiao X."/>
            <person name="Malainual N."/>
            <person name="Hou J."/>
            <person name="Wang L."/>
            <person name="Wang M."/>
            <person name="Yang K."/>
            <person name="Cui Y."/>
            <person name="Leung E."/>
            <person name="Nong W."/>
            <person name="Shin S.-K."/>
            <person name="Au S."/>
            <person name="Jeong K.Y."/>
            <person name="Chew F.T."/>
            <person name="Hui J."/>
            <person name="Leung T.F."/>
            <person name="Tungtrongchitr A."/>
            <person name="Zhong N."/>
            <person name="Liu Z."/>
            <person name="Tsui S."/>
        </authorList>
    </citation>
    <scope>NUCLEOTIDE SEQUENCE</scope>
    <source>
        <strain evidence="1">Derf</strain>
        <tissue evidence="1">Whole organism</tissue>
    </source>
</reference>
<comment type="caution">
    <text evidence="1">The sequence shown here is derived from an EMBL/GenBank/DDBJ whole genome shotgun (WGS) entry which is preliminary data.</text>
</comment>
<sequence>MIVNCQLSIINCQISIINYYQLPTNDKHKIGYITSVFFQEDNVGDEGMYVPLTSVNLGECRLICALKRLPPTSTSKFEPKI</sequence>
<gene>
    <name evidence="1" type="ORF">DERF_000815</name>
</gene>
<protein>
    <submittedName>
        <fullName evidence="1">Uncharacterized protein</fullName>
    </submittedName>
</protein>
<organism evidence="1 2">
    <name type="scientific">Dermatophagoides farinae</name>
    <name type="common">American house dust mite</name>
    <dbReference type="NCBI Taxonomy" id="6954"/>
    <lineage>
        <taxon>Eukaryota</taxon>
        <taxon>Metazoa</taxon>
        <taxon>Ecdysozoa</taxon>
        <taxon>Arthropoda</taxon>
        <taxon>Chelicerata</taxon>
        <taxon>Arachnida</taxon>
        <taxon>Acari</taxon>
        <taxon>Acariformes</taxon>
        <taxon>Sarcoptiformes</taxon>
        <taxon>Astigmata</taxon>
        <taxon>Psoroptidia</taxon>
        <taxon>Analgoidea</taxon>
        <taxon>Pyroglyphidae</taxon>
        <taxon>Dermatophagoidinae</taxon>
        <taxon>Dermatophagoides</taxon>
    </lineage>
</organism>
<accession>A0A922I9M7</accession>
<dbReference type="AlphaFoldDB" id="A0A922I9M7"/>
<proteinExistence type="predicted"/>
<keyword evidence="2" id="KW-1185">Reference proteome</keyword>